<dbReference type="Proteomes" id="UP000321793">
    <property type="component" value="Unassembled WGS sequence"/>
</dbReference>
<protein>
    <submittedName>
        <fullName evidence="2">Uncharacterized protein</fullName>
    </submittedName>
</protein>
<comment type="caution">
    <text evidence="2">The sequence shown here is derived from an EMBL/GenBank/DDBJ whole genome shotgun (WGS) entry which is preliminary data.</text>
</comment>
<name>A0A512T223_9MICO</name>
<dbReference type="EMBL" id="BKBA01000009">
    <property type="protein sequence ID" value="GEQ14275.1"/>
    <property type="molecule type" value="Genomic_DNA"/>
</dbReference>
<evidence type="ECO:0000256" key="1">
    <source>
        <dbReference type="SAM" id="MobiDB-lite"/>
    </source>
</evidence>
<feature type="compositionally biased region" description="Polar residues" evidence="1">
    <location>
        <begin position="97"/>
        <end position="117"/>
    </location>
</feature>
<feature type="region of interest" description="Disordered" evidence="1">
    <location>
        <begin position="89"/>
        <end position="117"/>
    </location>
</feature>
<accession>A0A512T223</accession>
<organism evidence="2 3">
    <name type="scientific">Knoellia locipacati</name>
    <dbReference type="NCBI Taxonomy" id="882824"/>
    <lineage>
        <taxon>Bacteria</taxon>
        <taxon>Bacillati</taxon>
        <taxon>Actinomycetota</taxon>
        <taxon>Actinomycetes</taxon>
        <taxon>Micrococcales</taxon>
        <taxon>Intrasporangiaceae</taxon>
        <taxon>Knoellia</taxon>
    </lineage>
</organism>
<evidence type="ECO:0000313" key="3">
    <source>
        <dbReference type="Proteomes" id="UP000321793"/>
    </source>
</evidence>
<evidence type="ECO:0000313" key="2">
    <source>
        <dbReference type="EMBL" id="GEQ14275.1"/>
    </source>
</evidence>
<sequence length="117" mass="11459">MDRAVKVGETTPVGEAPAVVGARVGVTPAGVDLVVQGVPSATTGALGDLRALVGLPARAVGTTVVTWAGPLGVVPSATVSVADPVWHPRARVAPSPGSRTGSPARSSTVRCTSSCAP</sequence>
<dbReference type="AlphaFoldDB" id="A0A512T223"/>
<keyword evidence="3" id="KW-1185">Reference proteome</keyword>
<gene>
    <name evidence="2" type="ORF">KLO01_23220</name>
</gene>
<reference evidence="2 3" key="1">
    <citation type="submission" date="2019-07" db="EMBL/GenBank/DDBJ databases">
        <title>Whole genome shotgun sequence of Knoellia locipacati NBRC 109775.</title>
        <authorList>
            <person name="Hosoyama A."/>
            <person name="Uohara A."/>
            <person name="Ohji S."/>
            <person name="Ichikawa N."/>
        </authorList>
    </citation>
    <scope>NUCLEOTIDE SEQUENCE [LARGE SCALE GENOMIC DNA]</scope>
    <source>
        <strain evidence="2 3">NBRC 109775</strain>
    </source>
</reference>
<proteinExistence type="predicted"/>